<dbReference type="GO" id="GO:0071978">
    <property type="term" value="P:bacterial-type flagellum-dependent swarming motility"/>
    <property type="evidence" value="ECO:0007669"/>
    <property type="project" value="InterPro"/>
</dbReference>
<evidence type="ECO:0000256" key="1">
    <source>
        <dbReference type="ARBA" id="ARBA00004651"/>
    </source>
</evidence>
<dbReference type="AlphaFoldDB" id="A0A3A3YN43"/>
<keyword evidence="7 8" id="KW-0472">Membrane</keyword>
<keyword evidence="3" id="KW-0813">Transport</keyword>
<dbReference type="PANTHER" id="PTHR30433">
    <property type="entry name" value="CHEMOTAXIS PROTEIN MOTA"/>
    <property type="match status" value="1"/>
</dbReference>
<evidence type="ECO:0000256" key="4">
    <source>
        <dbReference type="ARBA" id="ARBA00022475"/>
    </source>
</evidence>
<comment type="similarity">
    <text evidence="2">Belongs to the MotA family.</text>
</comment>
<dbReference type="PROSITE" id="PS01307">
    <property type="entry name" value="MOTA"/>
    <property type="match status" value="1"/>
</dbReference>
<gene>
    <name evidence="10" type="ORF">D5H78_18325</name>
</gene>
<evidence type="ECO:0000256" key="2">
    <source>
        <dbReference type="ARBA" id="ARBA00008038"/>
    </source>
</evidence>
<comment type="caution">
    <text evidence="10">The sequence shown here is derived from an EMBL/GenBank/DDBJ whole genome shotgun (WGS) entry which is preliminary data.</text>
</comment>
<dbReference type="GO" id="GO:0006935">
    <property type="term" value="P:chemotaxis"/>
    <property type="evidence" value="ECO:0007669"/>
    <property type="project" value="InterPro"/>
</dbReference>
<proteinExistence type="inferred from homology"/>
<dbReference type="RefSeq" id="WP_119951944.1">
    <property type="nucleotide sequence ID" value="NZ_QZEZ01000012.1"/>
</dbReference>
<evidence type="ECO:0000313" key="11">
    <source>
        <dbReference type="Proteomes" id="UP000265614"/>
    </source>
</evidence>
<keyword evidence="4" id="KW-1003">Cell membrane</keyword>
<sequence length="258" mass="26846">MDPATIGGLVLAFAAISLGAILEGASPTAMFLLPPIILIFGGTFGATMAGSTLKDFLGALKMIPVAFTAKVPPADGIVDTVVSLAERARREGLLALEDASKSVEDPFLKRGLELAIDGTDPDELAEIMEARIRAKKAADKVSYKLFTDMGGYAPTIGIVGTVLSLTHVLGMLDQPELLGPSIAVALLATLWGVLSANVIWLPISKRLERLSNLQAAQMELALEGILAIQAGSNPRVVGQKLRALLPPADADAAEAKAA</sequence>
<dbReference type="InterPro" id="IPR000540">
    <property type="entry name" value="Flag_MotA_CS"/>
</dbReference>
<dbReference type="InterPro" id="IPR047055">
    <property type="entry name" value="MotA-like"/>
</dbReference>
<keyword evidence="11" id="KW-1185">Reference proteome</keyword>
<reference evidence="10 11" key="1">
    <citation type="submission" date="2018-09" db="EMBL/GenBank/DDBJ databases">
        <title>YIM 75000 draft genome.</title>
        <authorList>
            <person name="Tang S."/>
            <person name="Feng Y."/>
        </authorList>
    </citation>
    <scope>NUCLEOTIDE SEQUENCE [LARGE SCALE GENOMIC DNA]</scope>
    <source>
        <strain evidence="10 11">YIM 75000</strain>
    </source>
</reference>
<dbReference type="InterPro" id="IPR002898">
    <property type="entry name" value="MotA_ExbB_proton_chnl"/>
</dbReference>
<feature type="transmembrane region" description="Helical" evidence="8">
    <location>
        <begin position="150"/>
        <end position="170"/>
    </location>
</feature>
<name>A0A3A3YN43_9ACTN</name>
<evidence type="ECO:0000256" key="8">
    <source>
        <dbReference type="SAM" id="Phobius"/>
    </source>
</evidence>
<evidence type="ECO:0000256" key="3">
    <source>
        <dbReference type="ARBA" id="ARBA00022448"/>
    </source>
</evidence>
<protein>
    <submittedName>
        <fullName evidence="10">Motility protein A</fullName>
    </submittedName>
</protein>
<evidence type="ECO:0000256" key="7">
    <source>
        <dbReference type="ARBA" id="ARBA00023136"/>
    </source>
</evidence>
<dbReference type="OrthoDB" id="9806929at2"/>
<evidence type="ECO:0000256" key="6">
    <source>
        <dbReference type="ARBA" id="ARBA00022989"/>
    </source>
</evidence>
<evidence type="ECO:0000256" key="5">
    <source>
        <dbReference type="ARBA" id="ARBA00022692"/>
    </source>
</evidence>
<organism evidence="10 11">
    <name type="scientific">Vallicoccus soli</name>
    <dbReference type="NCBI Taxonomy" id="2339232"/>
    <lineage>
        <taxon>Bacteria</taxon>
        <taxon>Bacillati</taxon>
        <taxon>Actinomycetota</taxon>
        <taxon>Actinomycetes</taxon>
        <taxon>Motilibacterales</taxon>
        <taxon>Vallicoccaceae</taxon>
        <taxon>Vallicoccus</taxon>
    </lineage>
</organism>
<evidence type="ECO:0000313" key="10">
    <source>
        <dbReference type="EMBL" id="RJK92809.1"/>
    </source>
</evidence>
<evidence type="ECO:0000259" key="9">
    <source>
        <dbReference type="Pfam" id="PF01618"/>
    </source>
</evidence>
<accession>A0A3A3YN43</accession>
<keyword evidence="5 8" id="KW-0812">Transmembrane</keyword>
<dbReference type="GO" id="GO:0005886">
    <property type="term" value="C:plasma membrane"/>
    <property type="evidence" value="ECO:0007669"/>
    <property type="project" value="UniProtKB-SubCell"/>
</dbReference>
<feature type="transmembrane region" description="Helical" evidence="8">
    <location>
        <begin position="29"/>
        <end position="53"/>
    </location>
</feature>
<comment type="subcellular location">
    <subcellularLocation>
        <location evidence="1">Cell membrane</location>
        <topology evidence="1">Multi-pass membrane protein</topology>
    </subcellularLocation>
</comment>
<feature type="domain" description="MotA/TolQ/ExbB proton channel" evidence="9">
    <location>
        <begin position="100"/>
        <end position="219"/>
    </location>
</feature>
<feature type="transmembrane region" description="Helical" evidence="8">
    <location>
        <begin position="182"/>
        <end position="203"/>
    </location>
</feature>
<keyword evidence="6 8" id="KW-1133">Transmembrane helix</keyword>
<dbReference type="Proteomes" id="UP000265614">
    <property type="component" value="Unassembled WGS sequence"/>
</dbReference>
<dbReference type="Pfam" id="PF01618">
    <property type="entry name" value="MotA_ExbB"/>
    <property type="match status" value="1"/>
</dbReference>
<dbReference type="EMBL" id="QZEZ01000012">
    <property type="protein sequence ID" value="RJK92809.1"/>
    <property type="molecule type" value="Genomic_DNA"/>
</dbReference>